<dbReference type="Gene3D" id="1.20.1640.10">
    <property type="entry name" value="Multidrug efflux transporter AcrB transmembrane domain"/>
    <property type="match status" value="2"/>
</dbReference>
<evidence type="ECO:0000256" key="5">
    <source>
        <dbReference type="ARBA" id="ARBA00022989"/>
    </source>
</evidence>
<keyword evidence="10" id="KW-1185">Reference proteome</keyword>
<feature type="transmembrane region" description="Helical" evidence="7">
    <location>
        <begin position="249"/>
        <end position="268"/>
    </location>
</feature>
<keyword evidence="3" id="KW-1003">Cell membrane</keyword>
<feature type="transmembrane region" description="Helical" evidence="7">
    <location>
        <begin position="663"/>
        <end position="686"/>
    </location>
</feature>
<dbReference type="InterPro" id="IPR050545">
    <property type="entry name" value="Mycobact_MmpL"/>
</dbReference>
<dbReference type="SUPFAM" id="SSF82866">
    <property type="entry name" value="Multidrug efflux transporter AcrB transmembrane domain"/>
    <property type="match status" value="2"/>
</dbReference>
<evidence type="ECO:0000256" key="1">
    <source>
        <dbReference type="ARBA" id="ARBA00004651"/>
    </source>
</evidence>
<dbReference type="Pfam" id="PF03176">
    <property type="entry name" value="MMPL"/>
    <property type="match status" value="2"/>
</dbReference>
<comment type="similarity">
    <text evidence="2">Belongs to the resistance-nodulation-cell division (RND) (TC 2.A.6) family. MmpL subfamily.</text>
</comment>
<proteinExistence type="inferred from homology"/>
<dbReference type="AlphaFoldDB" id="A0A4Z0W2U9"/>
<feature type="domain" description="SSD" evidence="8">
    <location>
        <begin position="257"/>
        <end position="374"/>
    </location>
</feature>
<evidence type="ECO:0000259" key="8">
    <source>
        <dbReference type="PROSITE" id="PS50156"/>
    </source>
</evidence>
<feature type="transmembrane region" description="Helical" evidence="7">
    <location>
        <begin position="12"/>
        <end position="34"/>
    </location>
</feature>
<accession>A0A4Z0W2U9</accession>
<feature type="transmembrane region" description="Helical" evidence="7">
    <location>
        <begin position="409"/>
        <end position="427"/>
    </location>
</feature>
<feature type="transmembrane region" description="Helical" evidence="7">
    <location>
        <begin position="609"/>
        <end position="628"/>
    </location>
</feature>
<evidence type="ECO:0000256" key="4">
    <source>
        <dbReference type="ARBA" id="ARBA00022692"/>
    </source>
</evidence>
<evidence type="ECO:0000256" key="6">
    <source>
        <dbReference type="ARBA" id="ARBA00023136"/>
    </source>
</evidence>
<dbReference type="PROSITE" id="PS50156">
    <property type="entry name" value="SSD"/>
    <property type="match status" value="2"/>
</dbReference>
<dbReference type="PANTHER" id="PTHR33406:SF6">
    <property type="entry name" value="MEMBRANE PROTEIN YDGH-RELATED"/>
    <property type="match status" value="1"/>
</dbReference>
<keyword evidence="6 7" id="KW-0472">Membrane</keyword>
<feature type="domain" description="SSD" evidence="8">
    <location>
        <begin position="634"/>
        <end position="760"/>
    </location>
</feature>
<feature type="transmembrane region" description="Helical" evidence="7">
    <location>
        <begin position="732"/>
        <end position="758"/>
    </location>
</feature>
<sequence length="784" mass="87112">MQDFIRSWSEWVLRLRHAIIGGVILLCGLAFWPISQLYYDNSNELFFLEGDPNLVAYNNLIDLFGDPEYLSVSVRVPAHQQDVFHPDTLTLIEEVTRFLERRPEVTQVRSLTRYQHTHSGSGMLATDDVITSLESTDALDRARAIIRQQPMALGTLVTEDLQHTRVVARTRYESNGGQLEVELVQALRTFLDSDTLSIAEHSVHLSGQPVFTEQFETLSKRDQAWLNPLMALVMIVLLWLSFRSIVATLLPWTIIGTAILLVSGFQGLMGWPHTVVESALIPTLIIIGVGLSVHVLVTFFHQRAQGLAPPEAAAAMVRKLWTPTFYTALTTAAGFLALSVTQLVPVREFAWLGAVGAMTLFLLSMTLFPALLSHVSAFSIRTERIMTEGAIARFTHWVPGFTLRHRRSLLALGGGLLVTSLAIVPRIEVDSNFITYFKQDNPTRSDLLYFNETYNGIQNIDIIVDSGTPGGIHEPAFLQQFADLQTWLEAQPETGNVNTLVDFLRTTNQALNEDDPAHYQLPDNRQMAAQLLFLYDNTGPEEDLSDIKDFDEQYLRLSVPVLNMPASATSEFLQRVSRHLQEQHAELPVQLTGSLVMYNAQDLYIAEGMFRSFMIALLIIALSFMVLFRSVKYGLIALVPSVVPIIMTGSLLVLLGIPLNLGTMVVGAMTMGIAVDDAIHVMNRYLTARRSGESTYPAILRAMTESGRAVIFTSIVLIIGFSVMLLGSFVPYIYVGLFAATIMALALIGDLIFLPAVLHWVDRAATDRSDTPTYSPPALTKEVS</sequence>
<evidence type="ECO:0000313" key="9">
    <source>
        <dbReference type="EMBL" id="TGG90742.1"/>
    </source>
</evidence>
<evidence type="ECO:0000256" key="2">
    <source>
        <dbReference type="ARBA" id="ARBA00010157"/>
    </source>
</evidence>
<protein>
    <submittedName>
        <fullName evidence="9">RND family transporter</fullName>
    </submittedName>
</protein>
<evidence type="ECO:0000313" key="10">
    <source>
        <dbReference type="Proteomes" id="UP000297475"/>
    </source>
</evidence>
<dbReference type="EMBL" id="SRMF01000011">
    <property type="protein sequence ID" value="TGG90742.1"/>
    <property type="molecule type" value="Genomic_DNA"/>
</dbReference>
<name>A0A4Z0W2U9_9GAMM</name>
<organism evidence="9 10">
    <name type="scientific">Natronospirillum operosum</name>
    <dbReference type="NCBI Taxonomy" id="2759953"/>
    <lineage>
        <taxon>Bacteria</taxon>
        <taxon>Pseudomonadati</taxon>
        <taxon>Pseudomonadota</taxon>
        <taxon>Gammaproteobacteria</taxon>
        <taxon>Oceanospirillales</taxon>
        <taxon>Natronospirillaceae</taxon>
        <taxon>Natronospirillum</taxon>
    </lineage>
</organism>
<feature type="transmembrane region" description="Helical" evidence="7">
    <location>
        <begin position="224"/>
        <end position="242"/>
    </location>
</feature>
<comment type="subcellular location">
    <subcellularLocation>
        <location evidence="1">Cell membrane</location>
        <topology evidence="1">Multi-pass membrane protein</topology>
    </subcellularLocation>
</comment>
<feature type="transmembrane region" description="Helical" evidence="7">
    <location>
        <begin position="635"/>
        <end position="657"/>
    </location>
</feature>
<dbReference type="InterPro" id="IPR004869">
    <property type="entry name" value="MMPL_dom"/>
</dbReference>
<evidence type="ECO:0000256" key="3">
    <source>
        <dbReference type="ARBA" id="ARBA00022475"/>
    </source>
</evidence>
<reference evidence="9 10" key="1">
    <citation type="submission" date="2019-04" db="EMBL/GenBank/DDBJ databases">
        <title>Natronospirillum operosus gen. nov., sp. nov., a haloalkaliphilic satellite isolated from decaying biomass of laboratory culture of cyanobacterium Geitlerinema sp. and proposal of Natronospirillaceae fam. nov. and Saccharospirillaceae fam. nov.</title>
        <authorList>
            <person name="Kevbrin V."/>
            <person name="Boltyanskaya Y."/>
            <person name="Koziaeva V."/>
            <person name="Grouzdev D.S."/>
            <person name="Park M."/>
            <person name="Cho J."/>
        </authorList>
    </citation>
    <scope>NUCLEOTIDE SEQUENCE [LARGE SCALE GENOMIC DNA]</scope>
    <source>
        <strain evidence="9 10">G-116</strain>
    </source>
</reference>
<dbReference type="PANTHER" id="PTHR33406">
    <property type="entry name" value="MEMBRANE PROTEIN MJ1562-RELATED"/>
    <property type="match status" value="1"/>
</dbReference>
<dbReference type="GO" id="GO:0005886">
    <property type="term" value="C:plasma membrane"/>
    <property type="evidence" value="ECO:0007669"/>
    <property type="project" value="UniProtKB-SubCell"/>
</dbReference>
<comment type="caution">
    <text evidence="9">The sequence shown here is derived from an EMBL/GenBank/DDBJ whole genome shotgun (WGS) entry which is preliminary data.</text>
</comment>
<dbReference type="InterPro" id="IPR000731">
    <property type="entry name" value="SSD"/>
</dbReference>
<feature type="transmembrane region" description="Helical" evidence="7">
    <location>
        <begin position="349"/>
        <end position="372"/>
    </location>
</feature>
<evidence type="ECO:0000256" key="7">
    <source>
        <dbReference type="SAM" id="Phobius"/>
    </source>
</evidence>
<dbReference type="Proteomes" id="UP000297475">
    <property type="component" value="Unassembled WGS sequence"/>
</dbReference>
<keyword evidence="5 7" id="KW-1133">Transmembrane helix</keyword>
<feature type="transmembrane region" description="Helical" evidence="7">
    <location>
        <begin position="707"/>
        <end position="726"/>
    </location>
</feature>
<gene>
    <name evidence="9" type="ORF">E4656_17560</name>
</gene>
<dbReference type="RefSeq" id="WP_135484622.1">
    <property type="nucleotide sequence ID" value="NZ_SRMF01000011.1"/>
</dbReference>
<keyword evidence="4 7" id="KW-0812">Transmembrane</keyword>
<feature type="transmembrane region" description="Helical" evidence="7">
    <location>
        <begin position="280"/>
        <end position="300"/>
    </location>
</feature>
<dbReference type="OrthoDB" id="9803781at2"/>
<feature type="transmembrane region" description="Helical" evidence="7">
    <location>
        <begin position="320"/>
        <end position="343"/>
    </location>
</feature>